<dbReference type="InterPro" id="IPR024072">
    <property type="entry name" value="DHFR-like_dom_sf"/>
</dbReference>
<gene>
    <name evidence="2" type="ORF">H4W30_002891</name>
</gene>
<comment type="caution">
    <text evidence="2">The sequence shown here is derived from an EMBL/GenBank/DDBJ whole genome shotgun (WGS) entry which is preliminary data.</text>
</comment>
<dbReference type="PANTHER" id="PTHR38011:SF12">
    <property type="entry name" value="BIFUNCTIONAL DEAMINASE-REDUCTASE DOMAIN PROTEIN"/>
    <property type="match status" value="1"/>
</dbReference>
<dbReference type="InterPro" id="IPR002734">
    <property type="entry name" value="RibDG_C"/>
</dbReference>
<evidence type="ECO:0000313" key="3">
    <source>
        <dbReference type="Proteomes" id="UP000656548"/>
    </source>
</evidence>
<proteinExistence type="predicted"/>
<dbReference type="SUPFAM" id="SSF53597">
    <property type="entry name" value="Dihydrofolate reductase-like"/>
    <property type="match status" value="1"/>
</dbReference>
<accession>A0ABR9L540</accession>
<keyword evidence="3" id="KW-1185">Reference proteome</keyword>
<dbReference type="EMBL" id="JADBEJ010000004">
    <property type="protein sequence ID" value="MBE1575844.1"/>
    <property type="molecule type" value="Genomic_DNA"/>
</dbReference>
<evidence type="ECO:0000313" key="2">
    <source>
        <dbReference type="EMBL" id="MBE1575844.1"/>
    </source>
</evidence>
<organism evidence="2 3">
    <name type="scientific">Amycolatopsis roodepoortensis</name>
    <dbReference type="NCBI Taxonomy" id="700274"/>
    <lineage>
        <taxon>Bacteria</taxon>
        <taxon>Bacillati</taxon>
        <taxon>Actinomycetota</taxon>
        <taxon>Actinomycetes</taxon>
        <taxon>Pseudonocardiales</taxon>
        <taxon>Pseudonocardiaceae</taxon>
        <taxon>Amycolatopsis</taxon>
    </lineage>
</organism>
<protein>
    <submittedName>
        <fullName evidence="2">Dihydrofolate reductase</fullName>
    </submittedName>
</protein>
<dbReference type="Proteomes" id="UP000656548">
    <property type="component" value="Unassembled WGS sequence"/>
</dbReference>
<sequence length="191" mass="19870">MGKTIVDISPSLDGYVAGEGVGVDAPFGTAGQRLTAWSMEDPDDADKVAARVMFENTGAFVIGRTLFDVGIGLWGEDGTWGMPVYVVTNRPGPDLVKGPTRFSFVTGVEEALRRAKETAAGRDVVIAGGASVVQQALAGGHVDELRLHLVPEMVGGGTRLFEGMSPASLVQVSAAAGRGAVHVTYRVEGRG</sequence>
<dbReference type="RefSeq" id="WP_192743265.1">
    <property type="nucleotide sequence ID" value="NZ_JADBEJ010000004.1"/>
</dbReference>
<reference evidence="2 3" key="1">
    <citation type="submission" date="2020-10" db="EMBL/GenBank/DDBJ databases">
        <title>Sequencing the genomes of 1000 actinobacteria strains.</title>
        <authorList>
            <person name="Klenk H.-P."/>
        </authorList>
    </citation>
    <scope>NUCLEOTIDE SEQUENCE [LARGE SCALE GENOMIC DNA]</scope>
    <source>
        <strain evidence="2 3">DSM 46661</strain>
    </source>
</reference>
<dbReference type="Pfam" id="PF01872">
    <property type="entry name" value="RibD_C"/>
    <property type="match status" value="1"/>
</dbReference>
<evidence type="ECO:0000259" key="1">
    <source>
        <dbReference type="Pfam" id="PF01872"/>
    </source>
</evidence>
<name>A0ABR9L540_9PSEU</name>
<dbReference type="Gene3D" id="3.40.430.10">
    <property type="entry name" value="Dihydrofolate Reductase, subunit A"/>
    <property type="match status" value="1"/>
</dbReference>
<dbReference type="InterPro" id="IPR050765">
    <property type="entry name" value="Riboflavin_Biosynth_HTPR"/>
</dbReference>
<feature type="domain" description="Bacterial bifunctional deaminase-reductase C-terminal" evidence="1">
    <location>
        <begin position="5"/>
        <end position="168"/>
    </location>
</feature>
<dbReference type="PANTHER" id="PTHR38011">
    <property type="entry name" value="DIHYDROFOLATE REDUCTASE FAMILY PROTEIN (AFU_ORTHOLOGUE AFUA_8G06820)"/>
    <property type="match status" value="1"/>
</dbReference>